<dbReference type="Gene3D" id="3.40.50.1820">
    <property type="entry name" value="alpha/beta hydrolase"/>
    <property type="match status" value="1"/>
</dbReference>
<dbReference type="InterPro" id="IPR000801">
    <property type="entry name" value="Esterase-like"/>
</dbReference>
<evidence type="ECO:0000313" key="3">
    <source>
        <dbReference type="Proteomes" id="UP000324288"/>
    </source>
</evidence>
<dbReference type="SUPFAM" id="SSF53474">
    <property type="entry name" value="alpha/beta-Hydrolases"/>
    <property type="match status" value="1"/>
</dbReference>
<evidence type="ECO:0000313" key="2">
    <source>
        <dbReference type="EMBL" id="VHO00488.1"/>
    </source>
</evidence>
<dbReference type="InterPro" id="IPR013207">
    <property type="entry name" value="LGFP"/>
</dbReference>
<dbReference type="EMBL" id="LR584267">
    <property type="protein sequence ID" value="VHO00488.1"/>
    <property type="molecule type" value="Genomic_DNA"/>
</dbReference>
<sequence>MLRPLRSVRTTSALIAASLLIATPAVVIPTLGATSHVGPMAGIFAQAAGEPTITKTKWLSPRHVALWIYSPAMQCVRQVQLLLPRSFKANPNLSYPALYLLDGMRASTSYSGWTKYTNIVKTVESTELMVVLPIGGAASFFTNWQKSPEAKNTMQWEKFLATELPNVLRDHWRVNNSAGVAGLSMGGTAAVNLAERHPSLYRFVGSYSGYLDTSSDGMGEAINQAIQEVKPKYSATQMWGTYQSANWQAHDPKLHVQRLAGKSIYVSAGSGNTGPYDKPSQVDGIPQDHAAYALEILAQLTSKTFVSSAQEAGVPVTAKFRPSGTHSWPYWQFEFSQSLPQILKALGRPTPGKVAGNLWYSDSLASFAKSADATVNPKPKQKRKQSKAGSRVLPPSAEVTAELNKRDPKKPIPYKVPQNDPKCQTKGDIRKYLDGHPNSAKAAGHCLTGEYPVPGGRAQNFEHGRVFWSPETGAVLVKGKLNEAYQKMGSSGSVLGLPLDEEHPTHDKRGFYQDFQGGRLYWSFQTGAHWVRGTILQKYKELGYSSGKLGWPTSDEQRTKTGAVSQFEHGRIEWTAKNNTATYHKK</sequence>
<keyword evidence="2" id="KW-0808">Transferase</keyword>
<dbReference type="Proteomes" id="UP000324288">
    <property type="component" value="Chromosome"/>
</dbReference>
<dbReference type="PANTHER" id="PTHR48098:SF1">
    <property type="entry name" value="DIACYLGLYCEROL ACYLTRANSFERASE_MYCOLYLTRANSFERASE AG85A"/>
    <property type="match status" value="1"/>
</dbReference>
<accession>A0A5E3ZWT7</accession>
<dbReference type="PANTHER" id="PTHR48098">
    <property type="entry name" value="ENTEROCHELIN ESTERASE-RELATED"/>
    <property type="match status" value="1"/>
</dbReference>
<feature type="region of interest" description="Disordered" evidence="1">
    <location>
        <begin position="371"/>
        <end position="424"/>
    </location>
</feature>
<dbReference type="OrthoDB" id="4527292at2"/>
<dbReference type="GO" id="GO:0016747">
    <property type="term" value="F:acyltransferase activity, transferring groups other than amino-acyl groups"/>
    <property type="evidence" value="ECO:0007669"/>
    <property type="project" value="TreeGrafter"/>
</dbReference>
<dbReference type="GeneID" id="84894758"/>
<dbReference type="AlphaFoldDB" id="A0A5E3ZWT7"/>
<keyword evidence="3" id="KW-1185">Reference proteome</keyword>
<gene>
    <name evidence="2" type="primary">fbpB_1</name>
    <name evidence="2" type="ORF">LC603019_00781</name>
</gene>
<dbReference type="RefSeq" id="WP_053961938.1">
    <property type="nucleotide sequence ID" value="NZ_CAJPTR010000023.1"/>
</dbReference>
<evidence type="ECO:0000256" key="1">
    <source>
        <dbReference type="SAM" id="MobiDB-lite"/>
    </source>
</evidence>
<proteinExistence type="predicted"/>
<reference evidence="2 3" key="1">
    <citation type="submission" date="2019-04" db="EMBL/GenBank/DDBJ databases">
        <authorList>
            <person name="Seth-Smith MB H."/>
            <person name="Seth-Smith H."/>
        </authorList>
    </citation>
    <scope>NUCLEOTIDE SEQUENCE [LARGE SCALE GENOMIC DNA]</scope>
    <source>
        <strain evidence="2">USB-603019</strain>
    </source>
</reference>
<keyword evidence="2" id="KW-0012">Acyltransferase</keyword>
<dbReference type="Pfam" id="PF00756">
    <property type="entry name" value="Esterase"/>
    <property type="match status" value="1"/>
</dbReference>
<dbReference type="InterPro" id="IPR050583">
    <property type="entry name" value="Mycobacterial_A85_antigen"/>
</dbReference>
<dbReference type="InterPro" id="IPR029058">
    <property type="entry name" value="AB_hydrolase_fold"/>
</dbReference>
<name>A0A5E3ZWT7_9ACTN</name>
<dbReference type="Pfam" id="PF08310">
    <property type="entry name" value="LGFP"/>
    <property type="match status" value="3"/>
</dbReference>
<protein>
    <submittedName>
        <fullName evidence="2">Diacylglycerol acyltransferase/mycolyltransferase Ag85B</fullName>
    </submittedName>
</protein>
<organism evidence="2 3">
    <name type="scientific">Lawsonella clevelandensis</name>
    <dbReference type="NCBI Taxonomy" id="1528099"/>
    <lineage>
        <taxon>Bacteria</taxon>
        <taxon>Bacillati</taxon>
        <taxon>Actinomycetota</taxon>
        <taxon>Actinomycetes</taxon>
        <taxon>Mycobacteriales</taxon>
        <taxon>Lawsonellaceae</taxon>
        <taxon>Lawsonella</taxon>
    </lineage>
</organism>